<dbReference type="EMBL" id="JAUGZK010000004">
    <property type="protein sequence ID" value="MEE2023935.1"/>
    <property type="molecule type" value="Genomic_DNA"/>
</dbReference>
<evidence type="ECO:0000313" key="1">
    <source>
        <dbReference type="EMBL" id="MEE2023935.1"/>
    </source>
</evidence>
<dbReference type="RefSeq" id="WP_330087277.1">
    <property type="nucleotide sequence ID" value="NZ_JAUGZK010000004.1"/>
</dbReference>
<evidence type="ECO:0000313" key="2">
    <source>
        <dbReference type="Proteomes" id="UP001339167"/>
    </source>
</evidence>
<evidence type="ECO:0008006" key="3">
    <source>
        <dbReference type="Google" id="ProtNLM"/>
    </source>
</evidence>
<organism evidence="1 2">
    <name type="scientific">Alkalimonas mucilaginosa</name>
    <dbReference type="NCBI Taxonomy" id="3057676"/>
    <lineage>
        <taxon>Bacteria</taxon>
        <taxon>Pseudomonadati</taxon>
        <taxon>Pseudomonadota</taxon>
        <taxon>Gammaproteobacteria</taxon>
        <taxon>Alkalimonas</taxon>
    </lineage>
</organism>
<reference evidence="1 2" key="1">
    <citation type="submission" date="2023-06" db="EMBL/GenBank/DDBJ databases">
        <title>Alkalimonas sp., MEB004 an alkaliphilic bacterium isolated from Lonar Lake, India.</title>
        <authorList>
            <person name="Joshi A."/>
            <person name="Thite S."/>
        </authorList>
    </citation>
    <scope>NUCLEOTIDE SEQUENCE [LARGE SCALE GENOMIC DNA]</scope>
    <source>
        <strain evidence="1 2">MEB004</strain>
    </source>
</reference>
<keyword evidence="2" id="KW-1185">Reference proteome</keyword>
<comment type="caution">
    <text evidence="1">The sequence shown here is derived from an EMBL/GenBank/DDBJ whole genome shotgun (WGS) entry which is preliminary data.</text>
</comment>
<dbReference type="Proteomes" id="UP001339167">
    <property type="component" value="Unassembled WGS sequence"/>
</dbReference>
<gene>
    <name evidence="1" type="ORF">QWF21_06715</name>
</gene>
<name>A0ABU7JFK7_9GAMM</name>
<accession>A0ABU7JFK7</accession>
<sequence length="62" mass="6637">MKQNSKMKVLGLQELKQVQGGRTAGDLAPAAWSTWSNNCGGVKSNEWSMGSNGCRDKVIAPN</sequence>
<protein>
    <recommendedName>
        <fullName evidence="3">Bacteriocin</fullName>
    </recommendedName>
</protein>
<proteinExistence type="predicted"/>